<protein>
    <submittedName>
        <fullName evidence="1">Uncharacterized protein</fullName>
    </submittedName>
</protein>
<name>A0AAN8XE76_HALRR</name>
<proteinExistence type="predicted"/>
<comment type="caution">
    <text evidence="1">The sequence shown here is derived from an EMBL/GenBank/DDBJ whole genome shotgun (WGS) entry which is preliminary data.</text>
</comment>
<dbReference type="EMBL" id="JAXCGZ010008684">
    <property type="protein sequence ID" value="KAK7077495.1"/>
    <property type="molecule type" value="Genomic_DNA"/>
</dbReference>
<reference evidence="1 2" key="1">
    <citation type="submission" date="2023-11" db="EMBL/GenBank/DDBJ databases">
        <title>Halocaridina rubra genome assembly.</title>
        <authorList>
            <person name="Smith C."/>
        </authorList>
    </citation>
    <scope>NUCLEOTIDE SEQUENCE [LARGE SCALE GENOMIC DNA]</scope>
    <source>
        <strain evidence="1">EP-1</strain>
        <tissue evidence="1">Whole</tissue>
    </source>
</reference>
<organism evidence="1 2">
    <name type="scientific">Halocaridina rubra</name>
    <name type="common">Hawaiian red shrimp</name>
    <dbReference type="NCBI Taxonomy" id="373956"/>
    <lineage>
        <taxon>Eukaryota</taxon>
        <taxon>Metazoa</taxon>
        <taxon>Ecdysozoa</taxon>
        <taxon>Arthropoda</taxon>
        <taxon>Crustacea</taxon>
        <taxon>Multicrustacea</taxon>
        <taxon>Malacostraca</taxon>
        <taxon>Eumalacostraca</taxon>
        <taxon>Eucarida</taxon>
        <taxon>Decapoda</taxon>
        <taxon>Pleocyemata</taxon>
        <taxon>Caridea</taxon>
        <taxon>Atyoidea</taxon>
        <taxon>Atyidae</taxon>
        <taxon>Halocaridina</taxon>
    </lineage>
</organism>
<dbReference type="Proteomes" id="UP001381693">
    <property type="component" value="Unassembled WGS sequence"/>
</dbReference>
<accession>A0AAN8XE76</accession>
<evidence type="ECO:0000313" key="1">
    <source>
        <dbReference type="EMBL" id="KAK7077495.1"/>
    </source>
</evidence>
<dbReference type="AlphaFoldDB" id="A0AAN8XE76"/>
<keyword evidence="2" id="KW-1185">Reference proteome</keyword>
<evidence type="ECO:0000313" key="2">
    <source>
        <dbReference type="Proteomes" id="UP001381693"/>
    </source>
</evidence>
<sequence>MACATTVIEEIPRREVAPPQIRLQIISLNLNDRGKSVTPPPPRTRNNEEKTLLPYVHKPLVLKRMHKLQSFDHMLQAIEENKCSDKNNIPSMDIPNGNLHSKRKTFKKQRTFDKESQTENFPQGGKPYCHDNDSTYIIFVKGMNEVFTCDIDKVVNTIVNLLNKHVVNVTKREHKLFMKEKRISSKDAVNQIILKGAMLALDELVHEGILDITPQGYVQIAQGVTFALCFHKTLLQFGKNIWNSKQAEFIRDAWISFGGLAAVLVMSATRQNSYEM</sequence>
<gene>
    <name evidence="1" type="ORF">SK128_026423</name>
</gene>